<protein>
    <submittedName>
        <fullName evidence="2">Uncharacterized protein</fullName>
    </submittedName>
</protein>
<feature type="region of interest" description="Disordered" evidence="1">
    <location>
        <begin position="16"/>
        <end position="38"/>
    </location>
</feature>
<evidence type="ECO:0000256" key="1">
    <source>
        <dbReference type="SAM" id="MobiDB-lite"/>
    </source>
</evidence>
<evidence type="ECO:0000313" key="3">
    <source>
        <dbReference type="Proteomes" id="UP000324800"/>
    </source>
</evidence>
<organism evidence="2 3">
    <name type="scientific">Streblomastix strix</name>
    <dbReference type="NCBI Taxonomy" id="222440"/>
    <lineage>
        <taxon>Eukaryota</taxon>
        <taxon>Metamonada</taxon>
        <taxon>Preaxostyla</taxon>
        <taxon>Oxymonadida</taxon>
        <taxon>Streblomastigidae</taxon>
        <taxon>Streblomastix</taxon>
    </lineage>
</organism>
<dbReference type="AlphaFoldDB" id="A0A5J4VFZ7"/>
<dbReference type="EMBL" id="SNRW01007280">
    <property type="protein sequence ID" value="KAA6381521.1"/>
    <property type="molecule type" value="Genomic_DNA"/>
</dbReference>
<name>A0A5J4VFZ7_9EUKA</name>
<dbReference type="Proteomes" id="UP000324800">
    <property type="component" value="Unassembled WGS sequence"/>
</dbReference>
<reference evidence="2 3" key="1">
    <citation type="submission" date="2019-03" db="EMBL/GenBank/DDBJ databases">
        <title>Single cell metagenomics reveals metabolic interactions within the superorganism composed of flagellate Streblomastix strix and complex community of Bacteroidetes bacteria on its surface.</title>
        <authorList>
            <person name="Treitli S.C."/>
            <person name="Kolisko M."/>
            <person name="Husnik F."/>
            <person name="Keeling P."/>
            <person name="Hampl V."/>
        </authorList>
    </citation>
    <scope>NUCLEOTIDE SEQUENCE [LARGE SCALE GENOMIC DNA]</scope>
    <source>
        <strain evidence="2">ST1C</strain>
    </source>
</reference>
<proteinExistence type="predicted"/>
<evidence type="ECO:0000313" key="2">
    <source>
        <dbReference type="EMBL" id="KAA6381521.1"/>
    </source>
</evidence>
<gene>
    <name evidence="2" type="ORF">EZS28_022952</name>
</gene>
<accession>A0A5J4VFZ7</accession>
<feature type="compositionally biased region" description="Polar residues" evidence="1">
    <location>
        <begin position="28"/>
        <end position="38"/>
    </location>
</feature>
<comment type="caution">
    <text evidence="2">The sequence shown here is derived from an EMBL/GenBank/DDBJ whole genome shotgun (WGS) entry which is preliminary data.</text>
</comment>
<sequence length="215" mass="25554">MRGSWANYQLNLNKESKQCQADPEAKEISNQGFDQNAKSISVEREKLKETEEKQKKIDNISGKKEVITKKKYDYQNLFKKFDDWFNNFFTNKRLMVQHIKNSQSKNKQLQQQWGYWDKEDQNKGEQQEIKSEERKLADDQIAEALMQISPNRIAFLFQNASSSEDQDSPSDEQRKIMSNELISIYPQDWNVIESERRTALFAIYYCISQKIFHED</sequence>